<accession>A0A915AJ42</accession>
<keyword evidence="1" id="KW-1185">Reference proteome</keyword>
<sequence>LVATLDSVFDTRPAPYRILYQNHSDDEQVSIVVAIAIQRKEIIENWDWIEKYLLPTLGSFESEADIRRYVLTKIEGLVSLDEANTSAQGYYSYSFCVYSLVFF</sequence>
<evidence type="ECO:0000313" key="2">
    <source>
        <dbReference type="WBParaSite" id="PgR009X_g074_t01"/>
    </source>
</evidence>
<reference evidence="2" key="1">
    <citation type="submission" date="2022-11" db="UniProtKB">
        <authorList>
            <consortium name="WormBaseParasite"/>
        </authorList>
    </citation>
    <scope>IDENTIFICATION</scope>
</reference>
<proteinExistence type="predicted"/>
<organism evidence="1 2">
    <name type="scientific">Parascaris univalens</name>
    <name type="common">Nematode worm</name>
    <dbReference type="NCBI Taxonomy" id="6257"/>
    <lineage>
        <taxon>Eukaryota</taxon>
        <taxon>Metazoa</taxon>
        <taxon>Ecdysozoa</taxon>
        <taxon>Nematoda</taxon>
        <taxon>Chromadorea</taxon>
        <taxon>Rhabditida</taxon>
        <taxon>Spirurina</taxon>
        <taxon>Ascaridomorpha</taxon>
        <taxon>Ascaridoidea</taxon>
        <taxon>Ascarididae</taxon>
        <taxon>Parascaris</taxon>
    </lineage>
</organism>
<evidence type="ECO:0000313" key="1">
    <source>
        <dbReference type="Proteomes" id="UP000887569"/>
    </source>
</evidence>
<dbReference type="AlphaFoldDB" id="A0A915AJ42"/>
<protein>
    <submittedName>
        <fullName evidence="2">Uncharacterized protein</fullName>
    </submittedName>
</protein>
<dbReference type="Proteomes" id="UP000887569">
    <property type="component" value="Unplaced"/>
</dbReference>
<name>A0A915AJ42_PARUN</name>
<dbReference type="WBParaSite" id="PgR009X_g074_t01">
    <property type="protein sequence ID" value="PgR009X_g074_t01"/>
    <property type="gene ID" value="PgR009X_g074"/>
</dbReference>